<dbReference type="PANTHER" id="PTHR46056:SF12">
    <property type="entry name" value="LONG-CHAIN-ALCOHOL OXIDASE"/>
    <property type="match status" value="1"/>
</dbReference>
<feature type="domain" description="Glucose-methanol-choline oxidoreductase C-terminal" evidence="6">
    <location>
        <begin position="391"/>
        <end position="504"/>
    </location>
</feature>
<evidence type="ECO:0000256" key="2">
    <source>
        <dbReference type="ARBA" id="ARBA00022630"/>
    </source>
</evidence>
<keyword evidence="3" id="KW-0274">FAD</keyword>
<evidence type="ECO:0000256" key="3">
    <source>
        <dbReference type="ARBA" id="ARBA00022827"/>
    </source>
</evidence>
<evidence type="ECO:0000259" key="5">
    <source>
        <dbReference type="Pfam" id="PF00732"/>
    </source>
</evidence>
<reference evidence="7 8" key="1">
    <citation type="submission" date="2016-08" db="EMBL/GenBank/DDBJ databases">
        <title>Genome of Bacillus solimangrovi GH2-4.</title>
        <authorList>
            <person name="Lim S."/>
            <person name="Kim B.-C."/>
        </authorList>
    </citation>
    <scope>NUCLEOTIDE SEQUENCE [LARGE SCALE GENOMIC DNA]</scope>
    <source>
        <strain evidence="7 8">GH2-4</strain>
    </source>
</reference>
<dbReference type="Proteomes" id="UP000095209">
    <property type="component" value="Unassembled WGS sequence"/>
</dbReference>
<dbReference type="GO" id="GO:0050660">
    <property type="term" value="F:flavin adenine dinucleotide binding"/>
    <property type="evidence" value="ECO:0007669"/>
    <property type="project" value="InterPro"/>
</dbReference>
<evidence type="ECO:0000256" key="1">
    <source>
        <dbReference type="ARBA" id="ARBA00010790"/>
    </source>
</evidence>
<comment type="similarity">
    <text evidence="1">Belongs to the GMC oxidoreductase family.</text>
</comment>
<evidence type="ECO:0000313" key="8">
    <source>
        <dbReference type="Proteomes" id="UP000095209"/>
    </source>
</evidence>
<feature type="domain" description="Glucose-methanol-choline oxidoreductase N-terminal" evidence="5">
    <location>
        <begin position="77"/>
        <end position="277"/>
    </location>
</feature>
<evidence type="ECO:0008006" key="9">
    <source>
        <dbReference type="Google" id="ProtNLM"/>
    </source>
</evidence>
<dbReference type="Gene3D" id="3.50.50.60">
    <property type="entry name" value="FAD/NAD(P)-binding domain"/>
    <property type="match status" value="2"/>
</dbReference>
<protein>
    <recommendedName>
        <fullName evidence="9">Oxidoreductase</fullName>
    </recommendedName>
</protein>
<dbReference type="Pfam" id="PF00732">
    <property type="entry name" value="GMC_oxred_N"/>
    <property type="match status" value="1"/>
</dbReference>
<gene>
    <name evidence="7" type="ORF">BFG57_08825</name>
</gene>
<dbReference type="STRING" id="1305675.BFG57_08825"/>
<name>A0A1E5LJS0_9BACI</name>
<evidence type="ECO:0000313" key="7">
    <source>
        <dbReference type="EMBL" id="OEH94349.1"/>
    </source>
</evidence>
<comment type="caution">
    <text evidence="7">The sequence shown here is derived from an EMBL/GenBank/DDBJ whole genome shotgun (WGS) entry which is preliminary data.</text>
</comment>
<dbReference type="InterPro" id="IPR007867">
    <property type="entry name" value="GMC_OxRtase_C"/>
</dbReference>
<proteinExistence type="inferred from homology"/>
<dbReference type="EMBL" id="MJEH01000003">
    <property type="protein sequence ID" value="OEH94349.1"/>
    <property type="molecule type" value="Genomic_DNA"/>
</dbReference>
<organism evidence="7 8">
    <name type="scientific">Bacillus solimangrovi</name>
    <dbReference type="NCBI Taxonomy" id="1305675"/>
    <lineage>
        <taxon>Bacteria</taxon>
        <taxon>Bacillati</taxon>
        <taxon>Bacillota</taxon>
        <taxon>Bacilli</taxon>
        <taxon>Bacillales</taxon>
        <taxon>Bacillaceae</taxon>
        <taxon>Bacillus</taxon>
    </lineage>
</organism>
<evidence type="ECO:0000259" key="6">
    <source>
        <dbReference type="Pfam" id="PF05199"/>
    </source>
</evidence>
<dbReference type="Pfam" id="PF05199">
    <property type="entry name" value="GMC_oxred_C"/>
    <property type="match status" value="1"/>
</dbReference>
<dbReference type="RefSeq" id="WP_069715705.1">
    <property type="nucleotide sequence ID" value="NZ_MJEH01000003.1"/>
</dbReference>
<sequence length="522" mass="58021">MTQLPHVDICIVGTGASGSTLAYYLSEAGLSVSCLDAGPFREPLQDFASDELEMEKLFWNEPRISMGKDPINLSRNNSGKGVGGSAVHYTAQMLRFHHSDFKTKSIQSVGQDWPIRYEDVAPYYDKIQKTLLFSGPAQFPWKPYGGKFPLPQHHDLGNNALKFRAGCESLGMNHTVSPLAILSAPYGNRHPCINRGFCEEGCMPDAKTTPLNSFIPLAQKNGVSIQANTRVIEVLLNNQGKIHGVRYIYNGKQFIQTANVVVLASHAIETPRLLLHSKSNLFPNGLANSSGLVGKYLMANMNDQMIVKFDEEIRMYRGNPVQALTLDPYEEGEKTGNYARGFLLNSYGSRPVRLARLFNENNEHLWGETLRNFMLDYNFYGSFAMLGEMLPSHENCIKLSDQVDEFGVPIPEVHMNYSKNDHSIRNAAKQKLTELAEASGGKSFYHLKTTAHLLGGCRMGDNTNESVVNSFGQTHDVSNLFIIGTPTFVTAPSANPTFTVYALALRSAEYILEEYRKGNLIN</sequence>
<keyword evidence="4" id="KW-0560">Oxidoreductase</keyword>
<dbReference type="InterPro" id="IPR036188">
    <property type="entry name" value="FAD/NAD-bd_sf"/>
</dbReference>
<dbReference type="AlphaFoldDB" id="A0A1E5LJS0"/>
<dbReference type="SUPFAM" id="SSF54373">
    <property type="entry name" value="FAD-linked reductases, C-terminal domain"/>
    <property type="match status" value="1"/>
</dbReference>
<evidence type="ECO:0000256" key="4">
    <source>
        <dbReference type="ARBA" id="ARBA00023002"/>
    </source>
</evidence>
<dbReference type="InterPro" id="IPR000172">
    <property type="entry name" value="GMC_OxRdtase_N"/>
</dbReference>
<dbReference type="PANTHER" id="PTHR46056">
    <property type="entry name" value="LONG-CHAIN-ALCOHOL OXIDASE"/>
    <property type="match status" value="1"/>
</dbReference>
<dbReference type="Pfam" id="PF13450">
    <property type="entry name" value="NAD_binding_8"/>
    <property type="match status" value="1"/>
</dbReference>
<keyword evidence="2" id="KW-0285">Flavoprotein</keyword>
<dbReference type="SUPFAM" id="SSF51905">
    <property type="entry name" value="FAD/NAD(P)-binding domain"/>
    <property type="match status" value="1"/>
</dbReference>
<dbReference type="GO" id="GO:0016614">
    <property type="term" value="F:oxidoreductase activity, acting on CH-OH group of donors"/>
    <property type="evidence" value="ECO:0007669"/>
    <property type="project" value="InterPro"/>
</dbReference>
<accession>A0A1E5LJS0</accession>
<keyword evidence="8" id="KW-1185">Reference proteome</keyword>